<organism evidence="3 4">
    <name type="scientific">Saprolegnia diclina (strain VS20)</name>
    <dbReference type="NCBI Taxonomy" id="1156394"/>
    <lineage>
        <taxon>Eukaryota</taxon>
        <taxon>Sar</taxon>
        <taxon>Stramenopiles</taxon>
        <taxon>Oomycota</taxon>
        <taxon>Saprolegniomycetes</taxon>
        <taxon>Saprolegniales</taxon>
        <taxon>Saprolegniaceae</taxon>
        <taxon>Saprolegnia</taxon>
    </lineage>
</organism>
<keyword evidence="2" id="KW-1133">Transmembrane helix</keyword>
<accession>T0SFV4</accession>
<feature type="transmembrane region" description="Helical" evidence="2">
    <location>
        <begin position="478"/>
        <end position="499"/>
    </location>
</feature>
<evidence type="ECO:0000313" key="3">
    <source>
        <dbReference type="EMBL" id="EQC41917.1"/>
    </source>
</evidence>
<gene>
    <name evidence="3" type="ORF">SDRG_00772</name>
</gene>
<dbReference type="AlphaFoldDB" id="T0SFV4"/>
<proteinExistence type="predicted"/>
<dbReference type="InParanoid" id="T0SFV4"/>
<keyword evidence="4" id="KW-1185">Reference proteome</keyword>
<evidence type="ECO:0008006" key="5">
    <source>
        <dbReference type="Google" id="ProtNLM"/>
    </source>
</evidence>
<protein>
    <recommendedName>
        <fullName evidence="5">Transmembrane protein</fullName>
    </recommendedName>
</protein>
<feature type="region of interest" description="Disordered" evidence="1">
    <location>
        <begin position="1"/>
        <end position="20"/>
    </location>
</feature>
<feature type="transmembrane region" description="Helical" evidence="2">
    <location>
        <begin position="37"/>
        <end position="59"/>
    </location>
</feature>
<sequence>MPHDSSRSSTHRNSWITSSTPSADAKKRASFKVWSRLLANLTAYITVAISLSSSVVALGTGALNRRLLFYSAANDVYRPLSQTCRLTSSGFAPNSCSRDEWSLLATPAAWIATGNQLAHLLDVPPASTLYVTTCVVGCNDKSSASVQLLMGYNSYPECNPKHGGQPIAGLVLLEGATVDEVYPQGAYLLTVFADASMNQTTMFVDSDDIETRVVDNVARVLVGVDGSSQTYADGANAILRSTPLGAHYGIEASCTAQIADVSTKVQGQPGWSYGEHSKIAVVTGKACGHSVANALEIELLLALAFVVTLIGCSADIVTTIQGVRGVLQQKPVLTYDFISSLERRRGLLGIGICNVYPAAIYLDVGRLYDPSSAYGKLVWFCAANVVAMLFAWGTLWLSFFISSIPSPRPLLRYRLMPRSASVFLYTSLFGIFLDVLSRHEILFSNTTASNTLTLHLDGQDCPCGAYATASIPPAIHNVLPAILTWLAVSYLASVVFGVCKLRFFRNKWLLDAKWTKDNVFIKVCGAPHWTTTLPFDTADTVRIGYRLFCKPNMVARLGFAAFSAKPAAQHVLAEGCAKSSDIDVVYLVSIYDFFPALIPPRWRTYAPKILGEIKRNDLQPPSSRRLAPSKQYISTRGSCVG</sequence>
<name>T0SFV4_SAPDV</name>
<feature type="compositionally biased region" description="Polar residues" evidence="1">
    <location>
        <begin position="7"/>
        <end position="20"/>
    </location>
</feature>
<dbReference type="GeneID" id="19941499"/>
<evidence type="ECO:0000256" key="2">
    <source>
        <dbReference type="SAM" id="Phobius"/>
    </source>
</evidence>
<feature type="transmembrane region" description="Helical" evidence="2">
    <location>
        <begin position="299"/>
        <end position="320"/>
    </location>
</feature>
<keyword evidence="2" id="KW-0472">Membrane</keyword>
<dbReference type="VEuPathDB" id="FungiDB:SDRG_00772"/>
<evidence type="ECO:0000313" key="4">
    <source>
        <dbReference type="Proteomes" id="UP000030762"/>
    </source>
</evidence>
<dbReference type="EMBL" id="JH767133">
    <property type="protein sequence ID" value="EQC41917.1"/>
    <property type="molecule type" value="Genomic_DNA"/>
</dbReference>
<reference evidence="3 4" key="1">
    <citation type="submission" date="2012-04" db="EMBL/GenBank/DDBJ databases">
        <title>The Genome Sequence of Saprolegnia declina VS20.</title>
        <authorList>
            <consortium name="The Broad Institute Genome Sequencing Platform"/>
            <person name="Russ C."/>
            <person name="Nusbaum C."/>
            <person name="Tyler B."/>
            <person name="van West P."/>
            <person name="Dieguez-Uribeondo J."/>
            <person name="de Bruijn I."/>
            <person name="Tripathy S."/>
            <person name="Jiang R."/>
            <person name="Young S.K."/>
            <person name="Zeng Q."/>
            <person name="Gargeya S."/>
            <person name="Fitzgerald M."/>
            <person name="Haas B."/>
            <person name="Abouelleil A."/>
            <person name="Alvarado L."/>
            <person name="Arachchi H.M."/>
            <person name="Berlin A."/>
            <person name="Chapman S.B."/>
            <person name="Goldberg J."/>
            <person name="Griggs A."/>
            <person name="Gujja S."/>
            <person name="Hansen M."/>
            <person name="Howarth C."/>
            <person name="Imamovic A."/>
            <person name="Larimer J."/>
            <person name="McCowen C."/>
            <person name="Montmayeur A."/>
            <person name="Murphy C."/>
            <person name="Neiman D."/>
            <person name="Pearson M."/>
            <person name="Priest M."/>
            <person name="Roberts A."/>
            <person name="Saif S."/>
            <person name="Shea T."/>
            <person name="Sisk P."/>
            <person name="Sykes S."/>
            <person name="Wortman J."/>
            <person name="Nusbaum C."/>
            <person name="Birren B."/>
        </authorList>
    </citation>
    <scope>NUCLEOTIDE SEQUENCE [LARGE SCALE GENOMIC DNA]</scope>
    <source>
        <strain evidence="3 4">VS20</strain>
    </source>
</reference>
<dbReference type="OrthoDB" id="71362at2759"/>
<dbReference type="RefSeq" id="XP_008604486.1">
    <property type="nucleotide sequence ID" value="XM_008606264.1"/>
</dbReference>
<feature type="transmembrane region" description="Helical" evidence="2">
    <location>
        <begin position="347"/>
        <end position="365"/>
    </location>
</feature>
<evidence type="ECO:0000256" key="1">
    <source>
        <dbReference type="SAM" id="MobiDB-lite"/>
    </source>
</evidence>
<keyword evidence="2" id="KW-0812">Transmembrane</keyword>
<dbReference type="Proteomes" id="UP000030762">
    <property type="component" value="Unassembled WGS sequence"/>
</dbReference>
<feature type="transmembrane region" description="Helical" evidence="2">
    <location>
        <begin position="422"/>
        <end position="439"/>
    </location>
</feature>
<feature type="transmembrane region" description="Helical" evidence="2">
    <location>
        <begin position="377"/>
        <end position="401"/>
    </location>
</feature>